<sequence length="469" mass="47884">MNKTPDPGEVVRDKVIPAAEELVAAFAERVGPLAKEAVDQVTPVAQAAAEKTVALAHAAAEKVAPLTHQAVDAVTPFAQQTRDAVAPYAQQAADAVSPYASQAAERVAPLAQQAAGAVAPYATLLVEQGRKSGLDLADRLEPALGAARDAFDGARERVTSDVLPAVGAAATTAAASAAPLVAAATERGKALVQSTRSQPVVVAPPKKKRGWLTTLAVVAAAAGATYVVVRRLVGDKGSQWQAARPSTPYEPPVSAEAGVATPTPETAPPTAGGEEVVASTTSLYGTAGTGEGSQSPVEDTDASAVAARNETIDEVADVDEGADSAPAAGQTSGTYGEGSATDASTASSGTSGSSEGTFGDADGASPLGDDRVEEQVQVAEERVYEEPEAAVWAEEDTKMGGGPAEHPERYDLPGVYVGVEPPPGYTIKGNERSMKYHTVDSNSYGRTIAQVWFDSEDAAEKAGFTRAQH</sequence>
<dbReference type="Gene3D" id="1.20.120.20">
    <property type="entry name" value="Apolipoprotein"/>
    <property type="match status" value="1"/>
</dbReference>
<name>A0ABP6X8S5_9ACTN</name>
<feature type="compositionally biased region" description="Low complexity" evidence="1">
    <location>
        <begin position="337"/>
        <end position="357"/>
    </location>
</feature>
<feature type="compositionally biased region" description="Low complexity" evidence="1">
    <location>
        <begin position="255"/>
        <end position="275"/>
    </location>
</feature>
<gene>
    <name evidence="2" type="ORF">GCM10022197_17270</name>
</gene>
<dbReference type="SUPFAM" id="SSF58113">
    <property type="entry name" value="Apolipoprotein A-I"/>
    <property type="match status" value="1"/>
</dbReference>
<feature type="compositionally biased region" description="Acidic residues" evidence="1">
    <location>
        <begin position="312"/>
        <end position="322"/>
    </location>
</feature>
<evidence type="ECO:0000256" key="1">
    <source>
        <dbReference type="SAM" id="MobiDB-lite"/>
    </source>
</evidence>
<organism evidence="2 3">
    <name type="scientific">Microlunatus spumicola</name>
    <dbReference type="NCBI Taxonomy" id="81499"/>
    <lineage>
        <taxon>Bacteria</taxon>
        <taxon>Bacillati</taxon>
        <taxon>Actinomycetota</taxon>
        <taxon>Actinomycetes</taxon>
        <taxon>Propionibacteriales</taxon>
        <taxon>Propionibacteriaceae</taxon>
        <taxon>Microlunatus</taxon>
    </lineage>
</organism>
<evidence type="ECO:0000313" key="2">
    <source>
        <dbReference type="EMBL" id="GAA3562198.1"/>
    </source>
</evidence>
<keyword evidence="3" id="KW-1185">Reference proteome</keyword>
<evidence type="ECO:0000313" key="3">
    <source>
        <dbReference type="Proteomes" id="UP001500767"/>
    </source>
</evidence>
<reference evidence="3" key="1">
    <citation type="journal article" date="2019" name="Int. J. Syst. Evol. Microbiol.">
        <title>The Global Catalogue of Microorganisms (GCM) 10K type strain sequencing project: providing services to taxonomists for standard genome sequencing and annotation.</title>
        <authorList>
            <consortium name="The Broad Institute Genomics Platform"/>
            <consortium name="The Broad Institute Genome Sequencing Center for Infectious Disease"/>
            <person name="Wu L."/>
            <person name="Ma J."/>
        </authorList>
    </citation>
    <scope>NUCLEOTIDE SEQUENCE [LARGE SCALE GENOMIC DNA]</scope>
    <source>
        <strain evidence="3">JCM 16540</strain>
    </source>
</reference>
<feature type="region of interest" description="Disordered" evidence="1">
    <location>
        <begin position="237"/>
        <end position="368"/>
    </location>
</feature>
<proteinExistence type="predicted"/>
<comment type="caution">
    <text evidence="2">The sequence shown here is derived from an EMBL/GenBank/DDBJ whole genome shotgun (WGS) entry which is preliminary data.</text>
</comment>
<dbReference type="EMBL" id="BAAAYR010000001">
    <property type="protein sequence ID" value="GAA3562198.1"/>
    <property type="molecule type" value="Genomic_DNA"/>
</dbReference>
<dbReference type="Proteomes" id="UP001500767">
    <property type="component" value="Unassembled WGS sequence"/>
</dbReference>
<protein>
    <submittedName>
        <fullName evidence="2">Uncharacterized protein</fullName>
    </submittedName>
</protein>
<accession>A0ABP6X8S5</accession>
<dbReference type="RefSeq" id="WP_204911361.1">
    <property type="nucleotide sequence ID" value="NZ_BAAAYR010000001.1"/>
</dbReference>